<keyword evidence="3" id="KW-1185">Reference proteome</keyword>
<sequence>MKRLMRSLRKRFRHLTNARTVVIDGVRIVSEKGRIPDPLRELLFREVYEDTERNLLLRVLKPGMKVLEIGTGIGFVSLLSSKLCGQGQVLSYEANGSLEPMIRENYALNGMEPNLKMRAVTFDGQPIRFFRNDNIISSSVYDRKLQAQEVVVESDAFADVIAGFDPDVLIMDVEGAEVDLFQVENLGRIRHIVVELHPHIVGEEKIAAVVARLKAQGFAVREQDRKTSHFERISA</sequence>
<organism evidence="2 3">
    <name type="scientific">Neorhizobium alkalisoli</name>
    <dbReference type="NCBI Taxonomy" id="528178"/>
    <lineage>
        <taxon>Bacteria</taxon>
        <taxon>Pseudomonadati</taxon>
        <taxon>Pseudomonadota</taxon>
        <taxon>Alphaproteobacteria</taxon>
        <taxon>Hyphomicrobiales</taxon>
        <taxon>Rhizobiaceae</taxon>
        <taxon>Rhizobium/Agrobacterium group</taxon>
        <taxon>Neorhizobium</taxon>
    </lineage>
</organism>
<reference evidence="2 3" key="1">
    <citation type="submission" date="2019-06" db="EMBL/GenBank/DDBJ databases">
        <title>Sorghum-associated microbial communities from plants grown in Nebraska, USA.</title>
        <authorList>
            <person name="Schachtman D."/>
        </authorList>
    </citation>
    <scope>NUCLEOTIDE SEQUENCE [LARGE SCALE GENOMIC DNA]</scope>
    <source>
        <strain evidence="2 3">1225</strain>
    </source>
</reference>
<comment type="caution">
    <text evidence="2">The sequence shown here is derived from an EMBL/GenBank/DDBJ whole genome shotgun (WGS) entry which is preliminary data.</text>
</comment>
<evidence type="ECO:0000313" key="3">
    <source>
        <dbReference type="Proteomes" id="UP000320653"/>
    </source>
</evidence>
<dbReference type="AlphaFoldDB" id="A0A561QVZ2"/>
<keyword evidence="2" id="KW-0808">Transferase</keyword>
<name>A0A561QVZ2_9HYPH</name>
<dbReference type="Pfam" id="PF05050">
    <property type="entry name" value="Methyltransf_21"/>
    <property type="match status" value="1"/>
</dbReference>
<accession>A0A561QVZ2</accession>
<proteinExistence type="predicted"/>
<dbReference type="OrthoDB" id="456767at2"/>
<dbReference type="InterPro" id="IPR029063">
    <property type="entry name" value="SAM-dependent_MTases_sf"/>
</dbReference>
<dbReference type="InterPro" id="IPR006342">
    <property type="entry name" value="FkbM_mtfrase"/>
</dbReference>
<dbReference type="Proteomes" id="UP000320653">
    <property type="component" value="Unassembled WGS sequence"/>
</dbReference>
<gene>
    <name evidence="2" type="ORF">FHW37_103390</name>
</gene>
<protein>
    <submittedName>
        <fullName evidence="2">FkbM family methyltransferase</fullName>
    </submittedName>
</protein>
<evidence type="ECO:0000313" key="2">
    <source>
        <dbReference type="EMBL" id="TWF54522.1"/>
    </source>
</evidence>
<dbReference type="SUPFAM" id="SSF53335">
    <property type="entry name" value="S-adenosyl-L-methionine-dependent methyltransferases"/>
    <property type="match status" value="1"/>
</dbReference>
<keyword evidence="2" id="KW-0489">Methyltransferase</keyword>
<dbReference type="GO" id="GO:0008168">
    <property type="term" value="F:methyltransferase activity"/>
    <property type="evidence" value="ECO:0007669"/>
    <property type="project" value="UniProtKB-KW"/>
</dbReference>
<dbReference type="EMBL" id="VIWP01000003">
    <property type="protein sequence ID" value="TWF54522.1"/>
    <property type="molecule type" value="Genomic_DNA"/>
</dbReference>
<feature type="domain" description="Methyltransferase FkbM" evidence="1">
    <location>
        <begin position="70"/>
        <end position="218"/>
    </location>
</feature>
<dbReference type="RefSeq" id="WP_145636850.1">
    <property type="nucleotide sequence ID" value="NZ_VIWP01000003.1"/>
</dbReference>
<dbReference type="GO" id="GO:0032259">
    <property type="term" value="P:methylation"/>
    <property type="evidence" value="ECO:0007669"/>
    <property type="project" value="UniProtKB-KW"/>
</dbReference>
<dbReference type="Gene3D" id="3.40.50.150">
    <property type="entry name" value="Vaccinia Virus protein VP39"/>
    <property type="match status" value="1"/>
</dbReference>
<dbReference type="NCBIfam" id="TIGR01444">
    <property type="entry name" value="fkbM_fam"/>
    <property type="match status" value="1"/>
</dbReference>
<evidence type="ECO:0000259" key="1">
    <source>
        <dbReference type="Pfam" id="PF05050"/>
    </source>
</evidence>